<dbReference type="PROSITE" id="PS50011">
    <property type="entry name" value="PROTEIN_KINASE_DOM"/>
    <property type="match status" value="1"/>
</dbReference>
<evidence type="ECO:0000313" key="10">
    <source>
        <dbReference type="Proteomes" id="UP001552479"/>
    </source>
</evidence>
<evidence type="ECO:0000256" key="3">
    <source>
        <dbReference type="ARBA" id="ARBA00022679"/>
    </source>
</evidence>
<reference evidence="9 10" key="1">
    <citation type="submission" date="2024-06" db="EMBL/GenBank/DDBJ databases">
        <title>The Natural Products Discovery Center: Release of the First 8490 Sequenced Strains for Exploring Actinobacteria Biosynthetic Diversity.</title>
        <authorList>
            <person name="Kalkreuter E."/>
            <person name="Kautsar S.A."/>
            <person name="Yang D."/>
            <person name="Bader C.D."/>
            <person name="Teijaro C.N."/>
            <person name="Fluegel L."/>
            <person name="Davis C.M."/>
            <person name="Simpson J.R."/>
            <person name="Lauterbach L."/>
            <person name="Steele A.D."/>
            <person name="Gui C."/>
            <person name="Meng S."/>
            <person name="Li G."/>
            <person name="Viehrig K."/>
            <person name="Ye F."/>
            <person name="Su P."/>
            <person name="Kiefer A.F."/>
            <person name="Nichols A."/>
            <person name="Cepeda A.J."/>
            <person name="Yan W."/>
            <person name="Fan B."/>
            <person name="Jiang Y."/>
            <person name="Adhikari A."/>
            <person name="Zheng C.-J."/>
            <person name="Schuster L."/>
            <person name="Cowan T.M."/>
            <person name="Smanski M.J."/>
            <person name="Chevrette M.G."/>
            <person name="De Carvalho L.P.S."/>
            <person name="Shen B."/>
        </authorList>
    </citation>
    <scope>NUCLEOTIDE SEQUENCE [LARGE SCALE GENOMIC DNA]</scope>
    <source>
        <strain evidence="9 10">NPDC053791</strain>
    </source>
</reference>
<feature type="domain" description="Protein kinase" evidence="8">
    <location>
        <begin position="1"/>
        <end position="168"/>
    </location>
</feature>
<keyword evidence="4" id="KW-0547">Nucleotide-binding</keyword>
<evidence type="ECO:0000256" key="2">
    <source>
        <dbReference type="ARBA" id="ARBA00022527"/>
    </source>
</evidence>
<dbReference type="PANTHER" id="PTHR43289">
    <property type="entry name" value="MITOGEN-ACTIVATED PROTEIN KINASE KINASE KINASE 20-RELATED"/>
    <property type="match status" value="1"/>
</dbReference>
<accession>A0ABV3IXZ9</accession>
<evidence type="ECO:0000256" key="6">
    <source>
        <dbReference type="ARBA" id="ARBA00022840"/>
    </source>
</evidence>
<dbReference type="PRINTS" id="PR01950">
    <property type="entry name" value="LANCSUPER"/>
</dbReference>
<organism evidence="9 10">
    <name type="scientific">Streptomyces roseoverticillatus</name>
    <dbReference type="NCBI Taxonomy" id="66429"/>
    <lineage>
        <taxon>Bacteria</taxon>
        <taxon>Bacillati</taxon>
        <taxon>Actinomycetota</taxon>
        <taxon>Actinomycetes</taxon>
        <taxon>Kitasatosporales</taxon>
        <taxon>Streptomycetaceae</taxon>
        <taxon>Streptomyces</taxon>
    </lineage>
</organism>
<dbReference type="Pfam" id="PF00069">
    <property type="entry name" value="Pkinase"/>
    <property type="match status" value="1"/>
</dbReference>
<dbReference type="InterPro" id="IPR007822">
    <property type="entry name" value="LANC-like"/>
</dbReference>
<dbReference type="SMART" id="SM01260">
    <property type="entry name" value="LANC_like"/>
    <property type="match status" value="1"/>
</dbReference>
<dbReference type="Gene3D" id="1.50.10.20">
    <property type="match status" value="1"/>
</dbReference>
<keyword evidence="10" id="KW-1185">Reference proteome</keyword>
<feature type="region of interest" description="Disordered" evidence="7">
    <location>
        <begin position="592"/>
        <end position="629"/>
    </location>
</feature>
<dbReference type="PANTHER" id="PTHR43289:SF6">
    <property type="entry name" value="SERINE_THREONINE-PROTEIN KINASE NEKL-3"/>
    <property type="match status" value="1"/>
</dbReference>
<dbReference type="SMART" id="SM00220">
    <property type="entry name" value="S_TKc"/>
    <property type="match status" value="1"/>
</dbReference>
<protein>
    <recommendedName>
        <fullName evidence="1">non-specific serine/threonine protein kinase</fullName>
        <ecNumber evidence="1">2.7.11.1</ecNumber>
    </recommendedName>
</protein>
<dbReference type="InterPro" id="IPR000719">
    <property type="entry name" value="Prot_kinase_dom"/>
</dbReference>
<keyword evidence="5" id="KW-0418">Kinase</keyword>
<dbReference type="Proteomes" id="UP001552479">
    <property type="component" value="Unassembled WGS sequence"/>
</dbReference>
<comment type="caution">
    <text evidence="9">The sequence shown here is derived from an EMBL/GenBank/DDBJ whole genome shotgun (WGS) entry which is preliminary data.</text>
</comment>
<dbReference type="EMBL" id="JBFASG010000022">
    <property type="protein sequence ID" value="MEV4925338.1"/>
    <property type="molecule type" value="Genomic_DNA"/>
</dbReference>
<gene>
    <name evidence="9" type="ORF">AB0L03_21300</name>
</gene>
<dbReference type="Pfam" id="PF05147">
    <property type="entry name" value="LANC_like"/>
    <property type="match status" value="1"/>
</dbReference>
<evidence type="ECO:0000313" key="9">
    <source>
        <dbReference type="EMBL" id="MEV4925338.1"/>
    </source>
</evidence>
<evidence type="ECO:0000256" key="5">
    <source>
        <dbReference type="ARBA" id="ARBA00022777"/>
    </source>
</evidence>
<keyword evidence="6" id="KW-0067">ATP-binding</keyword>
<dbReference type="Gene3D" id="1.10.510.10">
    <property type="entry name" value="Transferase(Phosphotransferase) domain 1"/>
    <property type="match status" value="1"/>
</dbReference>
<dbReference type="SUPFAM" id="SSF158745">
    <property type="entry name" value="LanC-like"/>
    <property type="match status" value="1"/>
</dbReference>
<name>A0ABV3IXZ9_9ACTN</name>
<evidence type="ECO:0000256" key="7">
    <source>
        <dbReference type="SAM" id="MobiDB-lite"/>
    </source>
</evidence>
<dbReference type="SUPFAM" id="SSF56112">
    <property type="entry name" value="Protein kinase-like (PK-like)"/>
    <property type="match status" value="1"/>
</dbReference>
<evidence type="ECO:0000259" key="8">
    <source>
        <dbReference type="PROSITE" id="PS50011"/>
    </source>
</evidence>
<dbReference type="InterPro" id="IPR011009">
    <property type="entry name" value="Kinase-like_dom_sf"/>
</dbReference>
<proteinExistence type="predicted"/>
<keyword evidence="2" id="KW-0723">Serine/threonine-protein kinase</keyword>
<sequence>MGGYLVVSDGGGTRLEDLPVEHRLERLPELAAAVARMHAHRLVHRDLKLANLRIGPDGLRLVDLELAAPAGAEHPVPAGTQGYVPPEGLYAAAAPSYDVYALGSCITHAVLGYCPSHLPEPGRAGRQIGLLRRHGMKTAASLVKACHHAAPARRPTAAQVAERLHAALPALTAEAATAPAGDRVTADPRTCALDRRWARAAAISAGVATRRFAVNGAGSLYWRNTHLAAAHACEGINIGAAGIIIGLATLDTALGTEQFTDDIGGAARWLAARPAFADAHGFFTGNSGVAVALALAGRRLERADLIESARRRYARAADSEVPNYDLFSGAAGIVWAGCLLDTVLGDSWGRDLAERQAARVRTAARTADEVIGWPTDPATDPSGRIYTGAAHGAAGVAMALGVWGRATGCTASSGLAEEAMYRLAEHAVTDDGTGRAALRWTTSGGTRPTHHWCHGLAGYLWCHLQLSAGAGAGGEEPARLDRTVEAFENAMPALDNPTMCHGLAGELENWRMLRTLPRHHDRATEWIRHLTDDLRLLHLTRDGDTMWPSEDPSVVTPDLWVGFLGPAAQLALAASGSADAMLSPAWLRRCSVPPEGTRSTSDVPAFGPGRKEGKRGSRKITPSAGTGEA</sequence>
<dbReference type="EC" id="2.7.11.1" evidence="1"/>
<evidence type="ECO:0000256" key="4">
    <source>
        <dbReference type="ARBA" id="ARBA00022741"/>
    </source>
</evidence>
<keyword evidence="3" id="KW-0808">Transferase</keyword>
<evidence type="ECO:0000256" key="1">
    <source>
        <dbReference type="ARBA" id="ARBA00012513"/>
    </source>
</evidence>